<dbReference type="EMBL" id="JJPZ01000149">
    <property type="protein sequence ID" value="KKH06998.1"/>
    <property type="molecule type" value="Genomic_DNA"/>
</dbReference>
<dbReference type="EMBL" id="JJPL01000156">
    <property type="protein sequence ID" value="KKG59387.1"/>
    <property type="molecule type" value="Genomic_DNA"/>
</dbReference>
<dbReference type="Proteomes" id="UP000033878">
    <property type="component" value="Unassembled WGS sequence"/>
</dbReference>
<evidence type="ECO:0000313" key="18">
    <source>
        <dbReference type="EMBL" id="KKG59387.1"/>
    </source>
</evidence>
<protein>
    <submittedName>
        <fullName evidence="11">Polysaccharide biosynthesis protein</fullName>
    </submittedName>
</protein>
<evidence type="ECO:0000313" key="35">
    <source>
        <dbReference type="Proteomes" id="UP000033933"/>
    </source>
</evidence>
<evidence type="ECO:0000313" key="32">
    <source>
        <dbReference type="Proteomes" id="UP000033835"/>
    </source>
</evidence>
<proteinExistence type="predicted"/>
<feature type="transmembrane region" description="Helical" evidence="6">
    <location>
        <begin position="12"/>
        <end position="32"/>
    </location>
</feature>
<evidence type="ECO:0000313" key="42">
    <source>
        <dbReference type="Proteomes" id="UP000034227"/>
    </source>
</evidence>
<dbReference type="EMBL" id="JJQD01000053">
    <property type="protein sequence ID" value="KKH30700.1"/>
    <property type="molecule type" value="Genomic_DNA"/>
</dbReference>
<evidence type="ECO:0000313" key="9">
    <source>
        <dbReference type="EMBL" id="KKG30851.1"/>
    </source>
</evidence>
<dbReference type="EMBL" id="JJPI01000054">
    <property type="protein sequence ID" value="KKG55593.1"/>
    <property type="molecule type" value="Genomic_DNA"/>
</dbReference>
<dbReference type="EMBL" id="JJPJ01000104">
    <property type="protein sequence ID" value="KKG60274.1"/>
    <property type="molecule type" value="Genomic_DNA"/>
</dbReference>
<evidence type="ECO:0000313" key="11">
    <source>
        <dbReference type="EMBL" id="KKG36369.1"/>
    </source>
</evidence>
<evidence type="ECO:0000313" key="48">
    <source>
        <dbReference type="Proteomes" id="UP000034424"/>
    </source>
</evidence>
<evidence type="ECO:0000256" key="5">
    <source>
        <dbReference type="ARBA" id="ARBA00023136"/>
    </source>
</evidence>
<reference evidence="32 33" key="1">
    <citation type="journal article" date="2015" name="ISME J.">
        <title>Genomic and phenotypic differentiation among Methanosarcina mazei populations from Columbia River sediment.</title>
        <authorList>
            <person name="Youngblut N.D."/>
            <person name="Wirth J.S."/>
            <person name="Henriksen J.R."/>
            <person name="Smith M."/>
            <person name="Simon H."/>
            <person name="Metcalf W.W."/>
            <person name="Whitaker R.J."/>
        </authorList>
    </citation>
    <scope>NUCLEOTIDE SEQUENCE [LARGE SCALE GENOMIC DNA]</scope>
    <source>
        <strain evidence="29 42">1.F.A.2.8</strain>
        <strain evidence="27 55">1.F.M.0.5</strain>
        <strain evidence="28 46">1.H.A.0.1</strain>
        <strain evidence="30 35">1.H.M.0.1</strain>
        <strain evidence="31 39">1.H.M.2.1</strain>
        <strain evidence="7 52">2.F.A.2.4</strain>
        <strain evidence="8 36">2.F.T.2.6</strain>
        <strain evidence="9 47">3.F.A.1A.1</strain>
        <strain evidence="10 33">3.F.A.1A.3</strain>
        <strain evidence="11 51">3.F.A.2.12</strain>
        <strain evidence="12 53">3.F.A.2.3</strain>
        <strain evidence="13 38">3.F.A.2.5</strain>
        <strain evidence="14 41">3.F.A.2.6</strain>
        <strain evidence="15 43">3.F.A.2.7</strain>
        <strain evidence="16 40">3.F.T.1A.1</strain>
        <strain evidence="19 45">3.F.T.1A.2</strain>
        <strain evidence="17 50">3.F.T.1A.4</strain>
        <strain evidence="18 48">3.F.T.2.1</strain>
        <strain evidence="20 37">3.H.A.1A.2</strain>
        <strain evidence="21 34">3.H.A.2.5</strain>
        <strain evidence="23 49">3.H.M.1B.1</strain>
        <strain evidence="22 32">3.H.M.1B.2</strain>
        <strain evidence="24 44">3.H.M.1B.5</strain>
        <strain evidence="26 54">3.H.T.1A.1</strain>
        <strain evidence="25 56">3.H.T.1A.2</strain>
    </source>
</reference>
<dbReference type="EMBL" id="JJQU01000053">
    <property type="protein sequence ID" value="KKH88887.1"/>
    <property type="molecule type" value="Genomic_DNA"/>
</dbReference>
<name>A0A0F8F258_METMZ</name>
<dbReference type="Proteomes" id="UP000034424">
    <property type="component" value="Unassembled WGS sequence"/>
</dbReference>
<evidence type="ECO:0000313" key="41">
    <source>
        <dbReference type="Proteomes" id="UP000034195"/>
    </source>
</evidence>
<dbReference type="EMBL" id="JJPH01000065">
    <property type="protein sequence ID" value="KKG52679.1"/>
    <property type="molecule type" value="Genomic_DNA"/>
</dbReference>
<dbReference type="EMBL" id="JJPE01000169">
    <property type="protein sequence ID" value="KKG39330.1"/>
    <property type="molecule type" value="Genomic_DNA"/>
</dbReference>
<dbReference type="EMBL" id="JJPV01000115">
    <property type="protein sequence ID" value="KKG96894.1"/>
    <property type="molecule type" value="Genomic_DNA"/>
</dbReference>
<dbReference type="EMBL" id="JJPW01000055">
    <property type="protein sequence ID" value="KKH00714.1"/>
    <property type="molecule type" value="Genomic_DNA"/>
</dbReference>
<dbReference type="EMBL" id="JJPF01000102">
    <property type="protein sequence ID" value="KKG41405.1"/>
    <property type="molecule type" value="Genomic_DNA"/>
</dbReference>
<evidence type="ECO:0000256" key="6">
    <source>
        <dbReference type="SAM" id="Phobius"/>
    </source>
</evidence>
<dbReference type="Proteomes" id="UP000034195">
    <property type="component" value="Unassembled WGS sequence"/>
</dbReference>
<evidence type="ECO:0000313" key="23">
    <source>
        <dbReference type="EMBL" id="KKG98425.1"/>
    </source>
</evidence>
<sequence>MMSYQKFARDVGFIGTVQILTSLSSFFLLPIITKTLGAYDYGLWAQINITVSLISSLALMGLSMSFVRFLSSETDKKKIREAVYSILFFVTVSGFLASFVLYTFAEPLATFGFKDPAATYFVQAGSLLILVNVIESISLFYFRIFRQIEKYSYFTFFETFGKLLFILIFLKMGYGLLGVITATLIVQGLIFLITFIIIISQIGFVIPRFTYIKEYLEFSLPLTPNALIRWVTESSDRYMVTYFLGLGSVGIYSAACSIGNLIQLFVNPLQLILFPELSKLFDQNRMDEVRIYMSHSLRYFLIISIPAVFGLSALAKPLLAVLTTPDFISGWFVIPIIAFAGLMAGIFQIFINTMYLIKETRPATYINIIAAVSNVLINLILIPIPSIGILGAAFSTLVSYFLMAAFCVHISLKHFKLDFYYMDIAKSILSSIAMYLFVSSFSISGILELFEAAGAGTLIYLIVMFMVGGFTDHEMYLIKRYLFRSEVSPDTK</sequence>
<feature type="transmembrane region" description="Helical" evidence="6">
    <location>
        <begin position="363"/>
        <end position="381"/>
    </location>
</feature>
<keyword evidence="5 6" id="KW-0472">Membrane</keyword>
<evidence type="ECO:0000256" key="2">
    <source>
        <dbReference type="ARBA" id="ARBA00022475"/>
    </source>
</evidence>
<dbReference type="PATRIC" id="fig|2209.39.peg.4142"/>
<evidence type="ECO:0000313" key="12">
    <source>
        <dbReference type="EMBL" id="KKG39330.1"/>
    </source>
</evidence>
<evidence type="ECO:0000313" key="39">
    <source>
        <dbReference type="Proteomes" id="UP000034152"/>
    </source>
</evidence>
<dbReference type="Proteomes" id="UP000033933">
    <property type="component" value="Unassembled WGS sequence"/>
</dbReference>
<dbReference type="Proteomes" id="UP000034578">
    <property type="component" value="Unassembled WGS sequence"/>
</dbReference>
<evidence type="ECO:0000313" key="50">
    <source>
        <dbReference type="Proteomes" id="UP000034566"/>
    </source>
</evidence>
<evidence type="ECO:0000313" key="54">
    <source>
        <dbReference type="Proteomes" id="UP000034820"/>
    </source>
</evidence>
<dbReference type="EMBL" id="JJQF01000095">
    <property type="protein sequence ID" value="KKH29557.1"/>
    <property type="molecule type" value="Genomic_DNA"/>
</dbReference>
<evidence type="ECO:0000313" key="28">
    <source>
        <dbReference type="EMBL" id="KKH29557.1"/>
    </source>
</evidence>
<dbReference type="Proteomes" id="UP000033889">
    <property type="component" value="Unassembled WGS sequence"/>
</dbReference>
<dbReference type="EMBL" id="JJQE01000146">
    <property type="protein sequence ID" value="KKH25444.1"/>
    <property type="molecule type" value="Genomic_DNA"/>
</dbReference>
<dbReference type="EMBL" id="JJPY01000052">
    <property type="protein sequence ID" value="KKH09472.1"/>
    <property type="molecule type" value="Genomic_DNA"/>
</dbReference>
<dbReference type="Proteomes" id="UP000033835">
    <property type="component" value="Unassembled WGS sequence"/>
</dbReference>
<dbReference type="Proteomes" id="UP000034921">
    <property type="component" value="Unassembled WGS sequence"/>
</dbReference>
<evidence type="ECO:0000313" key="34">
    <source>
        <dbReference type="Proteomes" id="UP000033889"/>
    </source>
</evidence>
<comment type="caution">
    <text evidence="11">The sequence shown here is derived from an EMBL/GenBank/DDBJ whole genome shotgun (WGS) entry which is preliminary data.</text>
</comment>
<evidence type="ECO:0000313" key="8">
    <source>
        <dbReference type="EMBL" id="KKG12799.1"/>
    </source>
</evidence>
<evidence type="ECO:0000313" key="26">
    <source>
        <dbReference type="EMBL" id="KKH09472.1"/>
    </source>
</evidence>
<evidence type="ECO:0000313" key="51">
    <source>
        <dbReference type="Proteomes" id="UP000034577"/>
    </source>
</evidence>
<dbReference type="Proteomes" id="UP000034577">
    <property type="component" value="Unassembled WGS sequence"/>
</dbReference>
<dbReference type="InterPro" id="IPR002797">
    <property type="entry name" value="Polysacc_synth"/>
</dbReference>
<feature type="transmembrane region" description="Helical" evidence="6">
    <location>
        <begin position="117"/>
        <end position="142"/>
    </location>
</feature>
<dbReference type="Proteomes" id="UP000034074">
    <property type="component" value="Unassembled WGS sequence"/>
</dbReference>
<evidence type="ECO:0000313" key="19">
    <source>
        <dbReference type="EMBL" id="KKG60274.1"/>
    </source>
</evidence>
<dbReference type="EMBL" id="JJPQ01000137">
    <property type="protein sequence ID" value="KKG79197.1"/>
    <property type="molecule type" value="Genomic_DNA"/>
</dbReference>
<evidence type="ECO:0000313" key="7">
    <source>
        <dbReference type="EMBL" id="KKG00223.1"/>
    </source>
</evidence>
<evidence type="ECO:0000313" key="45">
    <source>
        <dbReference type="Proteomes" id="UP000034279"/>
    </source>
</evidence>
<dbReference type="Proteomes" id="UP000034151">
    <property type="component" value="Unassembled WGS sequence"/>
</dbReference>
<feature type="transmembrane region" description="Helical" evidence="6">
    <location>
        <begin position="82"/>
        <end position="105"/>
    </location>
</feature>
<evidence type="ECO:0000313" key="15">
    <source>
        <dbReference type="EMBL" id="KKG52679.1"/>
    </source>
</evidence>
<dbReference type="EMBL" id="JJPN01000120">
    <property type="protein sequence ID" value="KKG70252.1"/>
    <property type="molecule type" value="Genomic_DNA"/>
</dbReference>
<dbReference type="Proteomes" id="UP000034188">
    <property type="component" value="Unassembled WGS sequence"/>
</dbReference>
<dbReference type="Proteomes" id="UP000034279">
    <property type="component" value="Unassembled WGS sequence"/>
</dbReference>
<evidence type="ECO:0000313" key="27">
    <source>
        <dbReference type="EMBL" id="KKH25444.1"/>
    </source>
</evidence>
<evidence type="ECO:0000313" key="44">
    <source>
        <dbReference type="Proteomes" id="UP000034253"/>
    </source>
</evidence>
<evidence type="ECO:0000313" key="13">
    <source>
        <dbReference type="EMBL" id="KKG41405.1"/>
    </source>
</evidence>
<evidence type="ECO:0000313" key="16">
    <source>
        <dbReference type="EMBL" id="KKG55593.1"/>
    </source>
</evidence>
<dbReference type="EMBL" id="JJOS01000107">
    <property type="protein sequence ID" value="KKG00223.1"/>
    <property type="molecule type" value="Genomic_DNA"/>
</dbReference>
<evidence type="ECO:0000256" key="1">
    <source>
        <dbReference type="ARBA" id="ARBA00004651"/>
    </source>
</evidence>
<evidence type="ECO:0000313" key="40">
    <source>
        <dbReference type="Proteomes" id="UP000034188"/>
    </source>
</evidence>
<evidence type="ECO:0000313" key="43">
    <source>
        <dbReference type="Proteomes" id="UP000034243"/>
    </source>
</evidence>
<evidence type="ECO:0000313" key="31">
    <source>
        <dbReference type="EMBL" id="KKH88887.1"/>
    </source>
</evidence>
<evidence type="ECO:0000313" key="24">
    <source>
        <dbReference type="EMBL" id="KKH00714.1"/>
    </source>
</evidence>
<feature type="transmembrane region" description="Helical" evidence="6">
    <location>
        <begin position="453"/>
        <end position="471"/>
    </location>
</feature>
<evidence type="ECO:0000313" key="10">
    <source>
        <dbReference type="EMBL" id="KKG33567.1"/>
    </source>
</evidence>
<evidence type="ECO:0000256" key="4">
    <source>
        <dbReference type="ARBA" id="ARBA00022989"/>
    </source>
</evidence>
<feature type="transmembrane region" description="Helical" evidence="6">
    <location>
        <begin position="424"/>
        <end position="447"/>
    </location>
</feature>
<evidence type="ECO:0000313" key="21">
    <source>
        <dbReference type="EMBL" id="KKG79197.1"/>
    </source>
</evidence>
<dbReference type="Proteomes" id="UP000034338">
    <property type="component" value="Unassembled WGS sequence"/>
</dbReference>
<evidence type="ECO:0000313" key="49">
    <source>
        <dbReference type="Proteomes" id="UP000034468"/>
    </source>
</evidence>
<dbReference type="Proteomes" id="UP000034399">
    <property type="component" value="Unassembled WGS sequence"/>
</dbReference>
<evidence type="ECO:0000313" key="53">
    <source>
        <dbReference type="Proteomes" id="UP000034667"/>
    </source>
</evidence>
<dbReference type="Proteomes" id="UP000034152">
    <property type="component" value="Unassembled WGS sequence"/>
</dbReference>
<dbReference type="Proteomes" id="UP000034667">
    <property type="component" value="Unassembled WGS sequence"/>
</dbReference>
<evidence type="ECO:0000313" key="47">
    <source>
        <dbReference type="Proteomes" id="UP000034399"/>
    </source>
</evidence>
<dbReference type="Proteomes" id="UP000034820">
    <property type="component" value="Unassembled WGS sequence"/>
</dbReference>
<dbReference type="CDD" id="cd13128">
    <property type="entry name" value="MATE_Wzx_like"/>
    <property type="match status" value="1"/>
</dbReference>
<keyword evidence="3 6" id="KW-0812">Transmembrane</keyword>
<evidence type="ECO:0000313" key="55">
    <source>
        <dbReference type="Proteomes" id="UP000034921"/>
    </source>
</evidence>
<dbReference type="EMBL" id="JJPK01000126">
    <property type="protein sequence ID" value="KKG57723.1"/>
    <property type="molecule type" value="Genomic_DNA"/>
</dbReference>
<evidence type="ECO:0000313" key="30">
    <source>
        <dbReference type="EMBL" id="KKH69592.1"/>
    </source>
</evidence>
<dbReference type="EMBL" id="JJPB01000041">
    <property type="protein sequence ID" value="KKG33567.1"/>
    <property type="molecule type" value="Genomic_DNA"/>
</dbReference>
<dbReference type="Proteomes" id="UP000034047">
    <property type="component" value="Unassembled WGS sequence"/>
</dbReference>
<dbReference type="Proteomes" id="UP000034253">
    <property type="component" value="Unassembled WGS sequence"/>
</dbReference>
<evidence type="ECO:0000313" key="17">
    <source>
        <dbReference type="EMBL" id="KKG57723.1"/>
    </source>
</evidence>
<evidence type="ECO:0000313" key="36">
    <source>
        <dbReference type="Proteomes" id="UP000034047"/>
    </source>
</evidence>
<dbReference type="EMBL" id="JJPA01000159">
    <property type="protein sequence ID" value="KKG30851.1"/>
    <property type="molecule type" value="Genomic_DNA"/>
</dbReference>
<dbReference type="PANTHER" id="PTHR30250">
    <property type="entry name" value="PST FAMILY PREDICTED COLANIC ACID TRANSPORTER"/>
    <property type="match status" value="1"/>
</dbReference>
<dbReference type="EMBL" id="JJQQ01000023">
    <property type="protein sequence ID" value="KKH69592.1"/>
    <property type="molecule type" value="Genomic_DNA"/>
</dbReference>
<evidence type="ECO:0000313" key="37">
    <source>
        <dbReference type="Proteomes" id="UP000034074"/>
    </source>
</evidence>
<evidence type="ECO:0000256" key="3">
    <source>
        <dbReference type="ARBA" id="ARBA00022692"/>
    </source>
</evidence>
<gene>
    <name evidence="16" type="ORF">DU33_12710</name>
    <name evidence="8" type="ORF">DU34_03015</name>
    <name evidence="11" type="ORF">DU35_19990</name>
    <name evidence="15" type="ORF">DU36_19510</name>
    <name evidence="28" type="ORF">DU37_04440</name>
    <name evidence="14" type="ORF">DU38_16440</name>
    <name evidence="13" type="ORF">DU39_19155</name>
    <name evidence="12" type="ORF">DU41_15030</name>
    <name evidence="17" type="ORF">DU45_12400</name>
    <name evidence="20" type="ORF">DU46_01750</name>
    <name evidence="7" type="ORF">DU47_02305</name>
    <name evidence="10" type="ORF">DU49_19745</name>
    <name evidence="26" type="ORF">DU51_18380</name>
    <name evidence="9" type="ORF">DU52_10940</name>
    <name evidence="24" type="ORF">DU56_09875</name>
    <name evidence="29" type="ORF">DU58_11805</name>
    <name evidence="27" type="ORF">DU60_00325</name>
    <name evidence="21" type="ORF">DU61_02120</name>
    <name evidence="25" type="ORF">DU62_01955</name>
    <name evidence="19" type="ORF">DU64_11805</name>
    <name evidence="23" type="ORF">DU66_11975</name>
    <name evidence="18" type="ORF">DU67_03775</name>
    <name evidence="22" type="ORF">DU68_12290</name>
    <name evidence="31" type="ORF">DU80_10115</name>
    <name evidence="30" type="ORF">DU87_07865</name>
</gene>
<keyword evidence="52" id="KW-1185">Reference proteome</keyword>
<accession>A0A0F8F258</accession>
<evidence type="ECO:0000313" key="46">
    <source>
        <dbReference type="Proteomes" id="UP000034338"/>
    </source>
</evidence>
<dbReference type="AlphaFoldDB" id="A0A0F8F258"/>
<evidence type="ECO:0000313" key="52">
    <source>
        <dbReference type="Proteomes" id="UP000034578"/>
    </source>
</evidence>
<dbReference type="GO" id="GO:0005886">
    <property type="term" value="C:plasma membrane"/>
    <property type="evidence" value="ECO:0007669"/>
    <property type="project" value="UniProtKB-SubCell"/>
</dbReference>
<evidence type="ECO:0000313" key="22">
    <source>
        <dbReference type="EMBL" id="KKG96894.1"/>
    </source>
</evidence>
<dbReference type="Proteomes" id="UP000034227">
    <property type="component" value="Unassembled WGS sequence"/>
</dbReference>
<organism evidence="11 51">
    <name type="scientific">Methanosarcina mazei</name>
    <name type="common">Methanosarcina frisia</name>
    <dbReference type="NCBI Taxonomy" id="2209"/>
    <lineage>
        <taxon>Archaea</taxon>
        <taxon>Methanobacteriati</taxon>
        <taxon>Methanobacteriota</taxon>
        <taxon>Stenosarchaea group</taxon>
        <taxon>Methanomicrobia</taxon>
        <taxon>Methanosarcinales</taxon>
        <taxon>Methanosarcinaceae</taxon>
        <taxon>Methanosarcina</taxon>
    </lineage>
</organism>
<comment type="subcellular location">
    <subcellularLocation>
        <location evidence="1">Cell membrane</location>
        <topology evidence="1">Multi-pass membrane protein</topology>
    </subcellularLocation>
</comment>
<evidence type="ECO:0000313" key="14">
    <source>
        <dbReference type="EMBL" id="KKG50084.1"/>
    </source>
</evidence>
<dbReference type="Proteomes" id="UP000034944">
    <property type="component" value="Unassembled WGS sequence"/>
</dbReference>
<feature type="transmembrane region" description="Helical" evidence="6">
    <location>
        <begin position="387"/>
        <end position="412"/>
    </location>
</feature>
<evidence type="ECO:0000313" key="25">
    <source>
        <dbReference type="EMBL" id="KKH06998.1"/>
    </source>
</evidence>
<dbReference type="InterPro" id="IPR050833">
    <property type="entry name" value="Poly_Biosynth_Transport"/>
</dbReference>
<dbReference type="EMBL" id="JJPU01000074">
    <property type="protein sequence ID" value="KKG98425.1"/>
    <property type="molecule type" value="Genomic_DNA"/>
</dbReference>
<feature type="transmembrane region" description="Helical" evidence="6">
    <location>
        <begin position="44"/>
        <end position="70"/>
    </location>
</feature>
<feature type="transmembrane region" description="Helical" evidence="6">
    <location>
        <begin position="328"/>
        <end position="351"/>
    </location>
</feature>
<dbReference type="Proteomes" id="UP000034468">
    <property type="component" value="Unassembled WGS sequence"/>
</dbReference>
<keyword evidence="2" id="KW-1003">Cell membrane</keyword>
<evidence type="ECO:0000313" key="29">
    <source>
        <dbReference type="EMBL" id="KKH30700.1"/>
    </source>
</evidence>
<evidence type="ECO:0000313" key="33">
    <source>
        <dbReference type="Proteomes" id="UP000033878"/>
    </source>
</evidence>
<evidence type="ECO:0000313" key="38">
    <source>
        <dbReference type="Proteomes" id="UP000034151"/>
    </source>
</evidence>
<evidence type="ECO:0000313" key="56">
    <source>
        <dbReference type="Proteomes" id="UP000034944"/>
    </source>
</evidence>
<dbReference type="EMBL" id="JJPG01000109">
    <property type="protein sequence ID" value="KKG50084.1"/>
    <property type="molecule type" value="Genomic_DNA"/>
</dbReference>
<dbReference type="EMBL" id="JJOU01000133">
    <property type="protein sequence ID" value="KKG12799.1"/>
    <property type="molecule type" value="Genomic_DNA"/>
</dbReference>
<keyword evidence="4 6" id="KW-1133">Transmembrane helix</keyword>
<feature type="transmembrane region" description="Helical" evidence="6">
    <location>
        <begin position="299"/>
        <end position="322"/>
    </location>
</feature>
<dbReference type="PANTHER" id="PTHR30250:SF11">
    <property type="entry name" value="O-ANTIGEN TRANSPORTER-RELATED"/>
    <property type="match status" value="1"/>
</dbReference>
<dbReference type="Proteomes" id="UP000034243">
    <property type="component" value="Unassembled WGS sequence"/>
</dbReference>
<evidence type="ECO:0000313" key="20">
    <source>
        <dbReference type="EMBL" id="KKG70252.1"/>
    </source>
</evidence>
<dbReference type="OMA" id="RYMVTYF"/>
<dbReference type="EMBL" id="JJPD01000197">
    <property type="protein sequence ID" value="KKG36369.1"/>
    <property type="molecule type" value="Genomic_DNA"/>
</dbReference>
<dbReference type="Pfam" id="PF01943">
    <property type="entry name" value="Polysacc_synt"/>
    <property type="match status" value="1"/>
</dbReference>
<dbReference type="Proteomes" id="UP000034566">
    <property type="component" value="Unassembled WGS sequence"/>
</dbReference>